<dbReference type="Proteomes" id="UP000324800">
    <property type="component" value="Unassembled WGS sequence"/>
</dbReference>
<gene>
    <name evidence="1" type="ORF">EZS28_020683</name>
</gene>
<accession>A0A5J4VMP7</accession>
<sequence>MLAEQANEVICLGDTRNGTEQIYKFLTIFVCHLPFAINLIKTNVYTPVLVTVHNGLHAYVNRNNYPLKVNILVPTKKIPFERFTVDIFASIDKHKMSDGQLNGIKENREMLPVSVIHDDNYEQMQIEYKYPRAPEGFLDSKILSSLWDILAS</sequence>
<comment type="caution">
    <text evidence="1">The sequence shown here is derived from an EMBL/GenBank/DDBJ whole genome shotgun (WGS) entry which is preliminary data.</text>
</comment>
<reference evidence="1 2" key="1">
    <citation type="submission" date="2019-03" db="EMBL/GenBank/DDBJ databases">
        <title>Single cell metagenomics reveals metabolic interactions within the superorganism composed of flagellate Streblomastix strix and complex community of Bacteroidetes bacteria on its surface.</title>
        <authorList>
            <person name="Treitli S.C."/>
            <person name="Kolisko M."/>
            <person name="Husnik F."/>
            <person name="Keeling P."/>
            <person name="Hampl V."/>
        </authorList>
    </citation>
    <scope>NUCLEOTIDE SEQUENCE [LARGE SCALE GENOMIC DNA]</scope>
    <source>
        <strain evidence="1">ST1C</strain>
    </source>
</reference>
<organism evidence="1 2">
    <name type="scientific">Streblomastix strix</name>
    <dbReference type="NCBI Taxonomy" id="222440"/>
    <lineage>
        <taxon>Eukaryota</taxon>
        <taxon>Metamonada</taxon>
        <taxon>Preaxostyla</taxon>
        <taxon>Oxymonadida</taxon>
        <taxon>Streblomastigidae</taxon>
        <taxon>Streblomastix</taxon>
    </lineage>
</organism>
<dbReference type="AlphaFoldDB" id="A0A5J4VMP7"/>
<proteinExistence type="predicted"/>
<evidence type="ECO:0000313" key="2">
    <source>
        <dbReference type="Proteomes" id="UP000324800"/>
    </source>
</evidence>
<dbReference type="EMBL" id="SNRW01006071">
    <property type="protein sequence ID" value="KAA6383790.1"/>
    <property type="molecule type" value="Genomic_DNA"/>
</dbReference>
<evidence type="ECO:0000313" key="1">
    <source>
        <dbReference type="EMBL" id="KAA6383790.1"/>
    </source>
</evidence>
<protein>
    <submittedName>
        <fullName evidence="1">Uncharacterized protein</fullName>
    </submittedName>
</protein>
<name>A0A5J4VMP7_9EUKA</name>